<protein>
    <submittedName>
        <fullName evidence="2">Endothelin converting enzyme-like 1</fullName>
    </submittedName>
</protein>
<gene>
    <name evidence="2" type="primary">ECEL1</name>
    <name evidence="2" type="ORF">ATANTOWER_005513</name>
</gene>
<reference evidence="2 3" key="1">
    <citation type="submission" date="2021-07" db="EMBL/GenBank/DDBJ databases">
        <authorList>
            <person name="Palmer J.M."/>
        </authorList>
    </citation>
    <scope>NUCLEOTIDE SEQUENCE [LARGE SCALE GENOMIC DNA]</scope>
    <source>
        <strain evidence="2 3">AT_MEX2019</strain>
        <tissue evidence="2">Muscle</tissue>
    </source>
</reference>
<proteinExistence type="predicted"/>
<dbReference type="EMBL" id="JAHUTI010011449">
    <property type="protein sequence ID" value="MED6236182.1"/>
    <property type="molecule type" value="Genomic_DNA"/>
</dbReference>
<comment type="caution">
    <text evidence="2">The sequence shown here is derived from an EMBL/GenBank/DDBJ whole genome shotgun (WGS) entry which is preliminary data.</text>
</comment>
<dbReference type="SUPFAM" id="SSF55486">
    <property type="entry name" value="Metalloproteases ('zincins'), catalytic domain"/>
    <property type="match status" value="1"/>
</dbReference>
<evidence type="ECO:0000259" key="1">
    <source>
        <dbReference type="Pfam" id="PF01431"/>
    </source>
</evidence>
<dbReference type="PANTHER" id="PTHR11733">
    <property type="entry name" value="ZINC METALLOPROTEASE FAMILY M13 NEPRILYSIN-RELATED"/>
    <property type="match status" value="1"/>
</dbReference>
<evidence type="ECO:0000313" key="2">
    <source>
        <dbReference type="EMBL" id="MED6236182.1"/>
    </source>
</evidence>
<organism evidence="2 3">
    <name type="scientific">Ataeniobius toweri</name>
    <dbReference type="NCBI Taxonomy" id="208326"/>
    <lineage>
        <taxon>Eukaryota</taxon>
        <taxon>Metazoa</taxon>
        <taxon>Chordata</taxon>
        <taxon>Craniata</taxon>
        <taxon>Vertebrata</taxon>
        <taxon>Euteleostomi</taxon>
        <taxon>Actinopterygii</taxon>
        <taxon>Neopterygii</taxon>
        <taxon>Teleostei</taxon>
        <taxon>Neoteleostei</taxon>
        <taxon>Acanthomorphata</taxon>
        <taxon>Ovalentaria</taxon>
        <taxon>Atherinomorphae</taxon>
        <taxon>Cyprinodontiformes</taxon>
        <taxon>Goodeidae</taxon>
        <taxon>Ataeniobius</taxon>
    </lineage>
</organism>
<evidence type="ECO:0000313" key="3">
    <source>
        <dbReference type="Proteomes" id="UP001345963"/>
    </source>
</evidence>
<name>A0ABU7ADI6_9TELE</name>
<dbReference type="PRINTS" id="PR00786">
    <property type="entry name" value="NEPRILYSIN"/>
</dbReference>
<dbReference type="InterPro" id="IPR024079">
    <property type="entry name" value="MetalloPept_cat_dom_sf"/>
</dbReference>
<feature type="non-terminal residue" evidence="2">
    <location>
        <position position="224"/>
    </location>
</feature>
<dbReference type="InterPro" id="IPR000718">
    <property type="entry name" value="Peptidase_M13"/>
</dbReference>
<sequence>MATKISLNTLSRADPVLWSSGGSLVGGDCGDCGSVGRVVVLQSEGCGFDSSFLLPYVYVPLVKTLGLGGADPHPSRFTLSCEPPQSSCFFPAGILQPTLYNPEFPQSLNYGGIGAIIGHELTHGYDDWGGQYDRYGNLKQWWTQDSYRKFQRKAECIVKLYDNFTVYNQKVNGRLTLGENIADMGGLKLSYYAYQKWVREHGPERPLPGLKYTHEQLLFIAFAQ</sequence>
<keyword evidence="3" id="KW-1185">Reference proteome</keyword>
<dbReference type="PANTHER" id="PTHR11733:SF195">
    <property type="entry name" value="ENDOTHELIN-CONVERTING ENZYME-LIKE 1"/>
    <property type="match status" value="1"/>
</dbReference>
<accession>A0ABU7ADI6</accession>
<dbReference type="PROSITE" id="PS51885">
    <property type="entry name" value="NEPRILYSIN"/>
    <property type="match status" value="1"/>
</dbReference>
<feature type="domain" description="Peptidase M13 C-terminal" evidence="1">
    <location>
        <begin position="86"/>
        <end position="224"/>
    </location>
</feature>
<dbReference type="Proteomes" id="UP001345963">
    <property type="component" value="Unassembled WGS sequence"/>
</dbReference>
<dbReference type="Gene3D" id="3.40.390.10">
    <property type="entry name" value="Collagenase (Catalytic Domain)"/>
    <property type="match status" value="1"/>
</dbReference>
<dbReference type="InterPro" id="IPR018497">
    <property type="entry name" value="Peptidase_M13_C"/>
</dbReference>
<dbReference type="Pfam" id="PF01431">
    <property type="entry name" value="Peptidase_M13"/>
    <property type="match status" value="1"/>
</dbReference>